<accession>A0A8J4URQ9</accession>
<dbReference type="PANTHER" id="PTHR24253">
    <property type="entry name" value="TRANSMEMBRANE PROTEASE SERINE"/>
    <property type="match status" value="1"/>
</dbReference>
<keyword evidence="3" id="KW-0378">Hydrolase</keyword>
<keyword evidence="1" id="KW-0645">Protease</keyword>
<evidence type="ECO:0000256" key="2">
    <source>
        <dbReference type="ARBA" id="ARBA00022729"/>
    </source>
</evidence>
<feature type="non-terminal residue" evidence="8">
    <location>
        <position position="1"/>
    </location>
</feature>
<evidence type="ECO:0000313" key="9">
    <source>
        <dbReference type="Proteomes" id="UP000727407"/>
    </source>
</evidence>
<dbReference type="Pfam" id="PF00089">
    <property type="entry name" value="Trypsin"/>
    <property type="match status" value="1"/>
</dbReference>
<keyword evidence="2" id="KW-0732">Signal</keyword>
<evidence type="ECO:0000313" key="8">
    <source>
        <dbReference type="EMBL" id="KAF5903772.1"/>
    </source>
</evidence>
<dbReference type="InterPro" id="IPR009003">
    <property type="entry name" value="Peptidase_S1_PA"/>
</dbReference>
<proteinExistence type="predicted"/>
<feature type="non-terminal residue" evidence="8">
    <location>
        <position position="81"/>
    </location>
</feature>
<name>A0A8J4URQ9_CLAMG</name>
<keyword evidence="5" id="KW-1015">Disulfide bond</keyword>
<keyword evidence="9" id="KW-1185">Reference proteome</keyword>
<dbReference type="EMBL" id="QNUK01000068">
    <property type="protein sequence ID" value="KAF5903772.1"/>
    <property type="molecule type" value="Genomic_DNA"/>
</dbReference>
<evidence type="ECO:0000256" key="3">
    <source>
        <dbReference type="ARBA" id="ARBA00022801"/>
    </source>
</evidence>
<evidence type="ECO:0000256" key="4">
    <source>
        <dbReference type="ARBA" id="ARBA00022825"/>
    </source>
</evidence>
<reference evidence="8" key="1">
    <citation type="submission" date="2020-07" db="EMBL/GenBank/DDBJ databases">
        <title>Clarias magur genome sequencing, assembly and annotation.</title>
        <authorList>
            <person name="Kushwaha B."/>
            <person name="Kumar R."/>
            <person name="Das P."/>
            <person name="Joshi C.G."/>
            <person name="Kumar D."/>
            <person name="Nagpure N.S."/>
            <person name="Pandey M."/>
            <person name="Agarwal S."/>
            <person name="Srivastava S."/>
            <person name="Singh M."/>
            <person name="Sahoo L."/>
            <person name="Jayasankar P."/>
            <person name="Meher P.K."/>
            <person name="Koringa P.G."/>
            <person name="Iquebal M.A."/>
            <person name="Das S.P."/>
            <person name="Bit A."/>
            <person name="Patnaik S."/>
            <person name="Patel N."/>
            <person name="Shah T.M."/>
            <person name="Hinsu A."/>
            <person name="Jena J.K."/>
        </authorList>
    </citation>
    <scope>NUCLEOTIDE SEQUENCE</scope>
    <source>
        <strain evidence="8">CIFAMagur01</strain>
        <tissue evidence="8">Testis</tissue>
    </source>
</reference>
<protein>
    <submittedName>
        <fullName evidence="8">Mast cell tryptase-like</fullName>
    </submittedName>
</protein>
<keyword evidence="6" id="KW-0325">Glycoprotein</keyword>
<feature type="domain" description="Peptidase S1" evidence="7">
    <location>
        <begin position="5"/>
        <end position="81"/>
    </location>
</feature>
<dbReference type="OrthoDB" id="10002959at2759"/>
<dbReference type="GO" id="GO:0006508">
    <property type="term" value="P:proteolysis"/>
    <property type="evidence" value="ECO:0007669"/>
    <property type="project" value="UniProtKB-KW"/>
</dbReference>
<dbReference type="InterPro" id="IPR043504">
    <property type="entry name" value="Peptidase_S1_PA_chymotrypsin"/>
</dbReference>
<dbReference type="SUPFAM" id="SSF50494">
    <property type="entry name" value="Trypsin-like serine proteases"/>
    <property type="match status" value="1"/>
</dbReference>
<evidence type="ECO:0000256" key="1">
    <source>
        <dbReference type="ARBA" id="ARBA00022670"/>
    </source>
</evidence>
<organism evidence="8 9">
    <name type="scientific">Clarias magur</name>
    <name type="common">Asian catfish</name>
    <name type="synonym">Macropteronotus magur</name>
    <dbReference type="NCBI Taxonomy" id="1594786"/>
    <lineage>
        <taxon>Eukaryota</taxon>
        <taxon>Metazoa</taxon>
        <taxon>Chordata</taxon>
        <taxon>Craniata</taxon>
        <taxon>Vertebrata</taxon>
        <taxon>Euteleostomi</taxon>
        <taxon>Actinopterygii</taxon>
        <taxon>Neopterygii</taxon>
        <taxon>Teleostei</taxon>
        <taxon>Ostariophysi</taxon>
        <taxon>Siluriformes</taxon>
        <taxon>Clariidae</taxon>
        <taxon>Clarias</taxon>
    </lineage>
</organism>
<dbReference type="PANTHER" id="PTHR24253:SF144">
    <property type="entry name" value="CHYMOTRYPSIN-LIKE PROTEASE CTRL-1-RELATED"/>
    <property type="match status" value="1"/>
</dbReference>
<dbReference type="GO" id="GO:0004252">
    <property type="term" value="F:serine-type endopeptidase activity"/>
    <property type="evidence" value="ECO:0007669"/>
    <property type="project" value="InterPro"/>
</dbReference>
<sequence>ITAPDITIYLGLASLAGSNPNAQGSTASNIIINQAYNSITHDNDLALVQLDSSVAFTPYVMPVCLAASNSAFPPGTNAWVT</sequence>
<evidence type="ECO:0000256" key="5">
    <source>
        <dbReference type="ARBA" id="ARBA00023157"/>
    </source>
</evidence>
<dbReference type="Gene3D" id="2.40.10.10">
    <property type="entry name" value="Trypsin-like serine proteases"/>
    <property type="match status" value="1"/>
</dbReference>
<dbReference type="AlphaFoldDB" id="A0A8J4URQ9"/>
<evidence type="ECO:0000259" key="7">
    <source>
        <dbReference type="Pfam" id="PF00089"/>
    </source>
</evidence>
<dbReference type="InterPro" id="IPR001254">
    <property type="entry name" value="Trypsin_dom"/>
</dbReference>
<dbReference type="Proteomes" id="UP000727407">
    <property type="component" value="Unassembled WGS sequence"/>
</dbReference>
<evidence type="ECO:0000256" key="6">
    <source>
        <dbReference type="ARBA" id="ARBA00023180"/>
    </source>
</evidence>
<keyword evidence="4" id="KW-0720">Serine protease</keyword>
<gene>
    <name evidence="8" type="ORF">DAT39_006517</name>
</gene>
<comment type="caution">
    <text evidence="8">The sequence shown here is derived from an EMBL/GenBank/DDBJ whole genome shotgun (WGS) entry which is preliminary data.</text>
</comment>